<proteinExistence type="predicted"/>
<protein>
    <submittedName>
        <fullName evidence="2">Hotdog domain-containing protein</fullName>
    </submittedName>
</protein>
<reference evidence="3" key="1">
    <citation type="journal article" date="2019" name="Int. J. Syst. Evol. Microbiol.">
        <title>The Global Catalogue of Microorganisms (GCM) 10K type strain sequencing project: providing services to taxonomists for standard genome sequencing and annotation.</title>
        <authorList>
            <consortium name="The Broad Institute Genomics Platform"/>
            <consortium name="The Broad Institute Genome Sequencing Center for Infectious Disease"/>
            <person name="Wu L."/>
            <person name="Ma J."/>
        </authorList>
    </citation>
    <scope>NUCLEOTIDE SEQUENCE [LARGE SCALE GENOMIC DNA]</scope>
    <source>
        <strain evidence="3">KCTC 42087</strain>
    </source>
</reference>
<evidence type="ECO:0000259" key="1">
    <source>
        <dbReference type="Pfam" id="PF03061"/>
    </source>
</evidence>
<gene>
    <name evidence="2" type="ORF">ACFPZN_42730</name>
</gene>
<dbReference type="Pfam" id="PF03061">
    <property type="entry name" value="4HBT"/>
    <property type="match status" value="1"/>
</dbReference>
<evidence type="ECO:0000313" key="2">
    <source>
        <dbReference type="EMBL" id="MFC5752370.1"/>
    </source>
</evidence>
<dbReference type="RefSeq" id="WP_378288330.1">
    <property type="nucleotide sequence ID" value="NZ_JBHSON010000086.1"/>
</dbReference>
<keyword evidence="3" id="KW-1185">Reference proteome</keyword>
<dbReference type="SUPFAM" id="SSF54637">
    <property type="entry name" value="Thioesterase/thiol ester dehydrase-isomerase"/>
    <property type="match status" value="2"/>
</dbReference>
<name>A0ABW1ADE4_9ACTN</name>
<dbReference type="CDD" id="cd03443">
    <property type="entry name" value="PaaI_thioesterase"/>
    <property type="match status" value="1"/>
</dbReference>
<evidence type="ECO:0000313" key="3">
    <source>
        <dbReference type="Proteomes" id="UP001596074"/>
    </source>
</evidence>
<feature type="domain" description="Thioesterase" evidence="1">
    <location>
        <begin position="55"/>
        <end position="122"/>
    </location>
</feature>
<dbReference type="Proteomes" id="UP001596074">
    <property type="component" value="Unassembled WGS sequence"/>
</dbReference>
<organism evidence="2 3">
    <name type="scientific">Actinomadura rugatobispora</name>
    <dbReference type="NCBI Taxonomy" id="1994"/>
    <lineage>
        <taxon>Bacteria</taxon>
        <taxon>Bacillati</taxon>
        <taxon>Actinomycetota</taxon>
        <taxon>Actinomycetes</taxon>
        <taxon>Streptosporangiales</taxon>
        <taxon>Thermomonosporaceae</taxon>
        <taxon>Actinomadura</taxon>
    </lineage>
</organism>
<accession>A0ABW1ADE4</accession>
<dbReference type="Gene3D" id="3.10.129.10">
    <property type="entry name" value="Hotdog Thioesterase"/>
    <property type="match status" value="2"/>
</dbReference>
<sequence>MSVNADQETDQESRRHILRELGLTTRQVGEELHGSAVITPHMHVPGTPHLRTSILATWADTLTGLLAAGTMAPRVPVTIELDVHLYRPAPSSGRVLGFARTIKAGRSIFVAGVDFTTEDGEPIAIGAGSFMLAPDPSVRLPGRLSVDMPPPQELLSVPLAERADCRRTEPGVAVLQRSDDGLNASNTVNGGLIALVAEEAVLSLAPGGTLCSLGLRYLQPVRVGPVVATAELNAGLGRVNLRDSGNGDRHSVAASARTFGA</sequence>
<comment type="caution">
    <text evidence="2">The sequence shown here is derived from an EMBL/GenBank/DDBJ whole genome shotgun (WGS) entry which is preliminary data.</text>
</comment>
<dbReference type="InterPro" id="IPR006683">
    <property type="entry name" value="Thioestr_dom"/>
</dbReference>
<dbReference type="EMBL" id="JBHSON010000086">
    <property type="protein sequence ID" value="MFC5752370.1"/>
    <property type="molecule type" value="Genomic_DNA"/>
</dbReference>
<dbReference type="InterPro" id="IPR029069">
    <property type="entry name" value="HotDog_dom_sf"/>
</dbReference>